<feature type="transmembrane region" description="Helical" evidence="2">
    <location>
        <begin position="120"/>
        <end position="144"/>
    </location>
</feature>
<name>A0AAN6E6L6_9EURO</name>
<keyword evidence="2" id="KW-0812">Transmembrane</keyword>
<accession>A0AAN6E6L6</accession>
<gene>
    <name evidence="3" type="ORF">EDD36DRAFT_43256</name>
</gene>
<feature type="region of interest" description="Disordered" evidence="1">
    <location>
        <begin position="657"/>
        <end position="685"/>
    </location>
</feature>
<keyword evidence="2" id="KW-0472">Membrane</keyword>
<dbReference type="Proteomes" id="UP001203852">
    <property type="component" value="Unassembled WGS sequence"/>
</dbReference>
<organism evidence="3 4">
    <name type="scientific">Exophiala viscosa</name>
    <dbReference type="NCBI Taxonomy" id="2486360"/>
    <lineage>
        <taxon>Eukaryota</taxon>
        <taxon>Fungi</taxon>
        <taxon>Dikarya</taxon>
        <taxon>Ascomycota</taxon>
        <taxon>Pezizomycotina</taxon>
        <taxon>Eurotiomycetes</taxon>
        <taxon>Chaetothyriomycetidae</taxon>
        <taxon>Chaetothyriales</taxon>
        <taxon>Herpotrichiellaceae</taxon>
        <taxon>Exophiala</taxon>
    </lineage>
</organism>
<dbReference type="EMBL" id="MU404350">
    <property type="protein sequence ID" value="KAI1618808.1"/>
    <property type="molecule type" value="Genomic_DNA"/>
</dbReference>
<evidence type="ECO:0000256" key="2">
    <source>
        <dbReference type="SAM" id="Phobius"/>
    </source>
</evidence>
<feature type="transmembrane region" description="Helical" evidence="2">
    <location>
        <begin position="557"/>
        <end position="579"/>
    </location>
</feature>
<sequence>MSSTPVYIGRWQDRSRNQILGDTITLDVRWGGYLIATLSTFVGLVGTALWMLIALLFHQCRARPGRQDMLYFQRQAVYRNQGSASGALLDMLKVGFAWSPRKPSNQHGNGRKEPRVERRFWRSCVYSLPPLLVFVGFTAAGVFISEVAGPTYETNNVRIKSSRCGFFSYETSTVEGQRAENLKITNDTISGRQYAKTCYQANTTLSDCALFPVQSLPYTSTMVACPFGADPSGENSCITGSGQALQMDTGYLDTDRYLGINAAPSNRVLLRNVVTCSPLRVKEYVQLINNTDPDYPSVQYNLGAIDGVSGYTYQYQTHTRADVVGYQITPVYALDGGQNSWYPVSALIVSNADVSAHFLSQNSIQYLASVADPWLSSNQLFNDSSSAIDLVLWGPDQYVDVMACIDQYQLCNPNSSPYDCTILGSGKDLRNGFLELGLNAYQLVTARRLALALILTSTYHTVNGLGSTALLARDRVLDFISTGLPANQWQIEMEGWFATSLAKLQAYVVEYAANVADLGPTGSVVSPAPGSQNAEDQAAFDQCSNQRIRNVGGYQSFSFLGLMIVICVGSTIILLSWIVEPLLGSFRRWRGLDGKHDYREIARIADHTLQLQRKAFQGAGFTDGWDSEHLMDSIPVTVRDTLIPVATRYKANGVQDYRYTDGSDNDSIGSEQGQPMEENRAAQVPVQPHIIPARPAVSRGPSMQPLLQDHI</sequence>
<evidence type="ECO:0000313" key="3">
    <source>
        <dbReference type="EMBL" id="KAI1618808.1"/>
    </source>
</evidence>
<evidence type="ECO:0000313" key="4">
    <source>
        <dbReference type="Proteomes" id="UP001203852"/>
    </source>
</evidence>
<dbReference type="AlphaFoldDB" id="A0AAN6E6L6"/>
<feature type="transmembrane region" description="Helical" evidence="2">
    <location>
        <begin position="30"/>
        <end position="57"/>
    </location>
</feature>
<keyword evidence="4" id="KW-1185">Reference proteome</keyword>
<comment type="caution">
    <text evidence="3">The sequence shown here is derived from an EMBL/GenBank/DDBJ whole genome shotgun (WGS) entry which is preliminary data.</text>
</comment>
<keyword evidence="2" id="KW-1133">Transmembrane helix</keyword>
<proteinExistence type="predicted"/>
<protein>
    <submittedName>
        <fullName evidence="3">Uncharacterized protein</fullName>
    </submittedName>
</protein>
<evidence type="ECO:0000256" key="1">
    <source>
        <dbReference type="SAM" id="MobiDB-lite"/>
    </source>
</evidence>
<reference evidence="3" key="1">
    <citation type="journal article" date="2022" name="bioRxiv">
        <title>Deciphering the potential niche of two novel black yeast fungi from a biological soil crust based on their genomes, phenotypes, and melanin regulation.</title>
        <authorList>
            <consortium name="DOE Joint Genome Institute"/>
            <person name="Carr E.C."/>
            <person name="Barton Q."/>
            <person name="Grambo S."/>
            <person name="Sullivan M."/>
            <person name="Renfro C.M."/>
            <person name="Kuo A."/>
            <person name="Pangilinan J."/>
            <person name="Lipzen A."/>
            <person name="Keymanesh K."/>
            <person name="Savage E."/>
            <person name="Barry K."/>
            <person name="Grigoriev I.V."/>
            <person name="Riekhof W.R."/>
            <person name="Harris S.S."/>
        </authorList>
    </citation>
    <scope>NUCLEOTIDE SEQUENCE</scope>
    <source>
        <strain evidence="3">JF 03-4F</strain>
    </source>
</reference>